<proteinExistence type="predicted"/>
<sequence>MLGIMDTAELLTRAATLAETPGRTLLGIAGAPGAGKSTLAALLQDRLGARCVVVPMDGFHLDDPVLARLGRLHRKGAPDTFDVDGLVATLTRIRTATHTVYAPRLDRSREVAVAGAVQVDAAATLVVVEGNYLLLEDDGWRDVRALIDETWFLDVPQDVHAERLTLRRIADGHRPDASRAWVHAVDLPNGRTVEATRDRADLVMPATPASHGS</sequence>
<dbReference type="PANTHER" id="PTHR10285">
    <property type="entry name" value="URIDINE KINASE"/>
    <property type="match status" value="1"/>
</dbReference>
<dbReference type="GO" id="GO:0016301">
    <property type="term" value="F:kinase activity"/>
    <property type="evidence" value="ECO:0007669"/>
    <property type="project" value="UniProtKB-KW"/>
</dbReference>
<dbReference type="InterPro" id="IPR006083">
    <property type="entry name" value="PRK/URK"/>
</dbReference>
<organism evidence="2 3">
    <name type="scientific">Ornithinimicrobium humiphilum</name>
    <dbReference type="NCBI Taxonomy" id="125288"/>
    <lineage>
        <taxon>Bacteria</taxon>
        <taxon>Bacillati</taxon>
        <taxon>Actinomycetota</taxon>
        <taxon>Actinomycetes</taxon>
        <taxon>Micrococcales</taxon>
        <taxon>Ornithinimicrobiaceae</taxon>
        <taxon>Ornithinimicrobium</taxon>
    </lineage>
</organism>
<keyword evidence="2" id="KW-0418">Kinase</keyword>
<comment type="caution">
    <text evidence="2">The sequence shown here is derived from an EMBL/GenBank/DDBJ whole genome shotgun (WGS) entry which is preliminary data.</text>
</comment>
<dbReference type="EMBL" id="VFPU01000001">
    <property type="protein sequence ID" value="TQM96631.1"/>
    <property type="molecule type" value="Genomic_DNA"/>
</dbReference>
<reference evidence="2 3" key="1">
    <citation type="submission" date="2019-06" db="EMBL/GenBank/DDBJ databases">
        <title>Sequencing the genomes of 1000 actinobacteria strains.</title>
        <authorList>
            <person name="Klenk H.-P."/>
        </authorList>
    </citation>
    <scope>NUCLEOTIDE SEQUENCE [LARGE SCALE GENOMIC DNA]</scope>
    <source>
        <strain evidence="2 3">DSM 12362</strain>
    </source>
</reference>
<dbReference type="InterPro" id="IPR027417">
    <property type="entry name" value="P-loop_NTPase"/>
</dbReference>
<dbReference type="GO" id="GO:0005524">
    <property type="term" value="F:ATP binding"/>
    <property type="evidence" value="ECO:0007669"/>
    <property type="project" value="InterPro"/>
</dbReference>
<feature type="domain" description="Phosphoribulokinase/uridine kinase" evidence="1">
    <location>
        <begin position="26"/>
        <end position="209"/>
    </location>
</feature>
<keyword evidence="2" id="KW-0808">Transferase</keyword>
<dbReference type="Pfam" id="PF00485">
    <property type="entry name" value="PRK"/>
    <property type="match status" value="1"/>
</dbReference>
<dbReference type="Gene3D" id="3.40.50.300">
    <property type="entry name" value="P-loop containing nucleotide triphosphate hydrolases"/>
    <property type="match status" value="1"/>
</dbReference>
<name>A0A543KNI5_9MICO</name>
<evidence type="ECO:0000259" key="1">
    <source>
        <dbReference type="Pfam" id="PF00485"/>
    </source>
</evidence>
<accession>A0A543KNI5</accession>
<dbReference type="Proteomes" id="UP000315133">
    <property type="component" value="Unassembled WGS sequence"/>
</dbReference>
<dbReference type="PRINTS" id="PR00988">
    <property type="entry name" value="URIDINKINASE"/>
</dbReference>
<dbReference type="SUPFAM" id="SSF52540">
    <property type="entry name" value="P-loop containing nucleoside triphosphate hydrolases"/>
    <property type="match status" value="1"/>
</dbReference>
<evidence type="ECO:0000313" key="3">
    <source>
        <dbReference type="Proteomes" id="UP000315133"/>
    </source>
</evidence>
<keyword evidence="3" id="KW-1185">Reference proteome</keyword>
<dbReference type="NCBIfam" id="NF006743">
    <property type="entry name" value="PRK09270.1-2"/>
    <property type="match status" value="1"/>
</dbReference>
<dbReference type="AlphaFoldDB" id="A0A543KNI5"/>
<gene>
    <name evidence="2" type="ORF">FB476_1504</name>
</gene>
<evidence type="ECO:0000313" key="2">
    <source>
        <dbReference type="EMBL" id="TQM96631.1"/>
    </source>
</evidence>
<protein>
    <submittedName>
        <fullName evidence="2">Pantothenate kinase</fullName>
    </submittedName>
</protein>